<dbReference type="EMBL" id="CAJOBR010002771">
    <property type="protein sequence ID" value="CAF4703243.1"/>
    <property type="molecule type" value="Genomic_DNA"/>
</dbReference>
<evidence type="ECO:0000313" key="6">
    <source>
        <dbReference type="EMBL" id="CAF4703243.1"/>
    </source>
</evidence>
<reference evidence="3" key="1">
    <citation type="submission" date="2021-02" db="EMBL/GenBank/DDBJ databases">
        <authorList>
            <person name="Nowell W R."/>
        </authorList>
    </citation>
    <scope>NUCLEOTIDE SEQUENCE</scope>
</reference>
<feature type="region of interest" description="Disordered" evidence="1">
    <location>
        <begin position="83"/>
        <end position="148"/>
    </location>
</feature>
<evidence type="ECO:0000256" key="2">
    <source>
        <dbReference type="SAM" id="Phobius"/>
    </source>
</evidence>
<dbReference type="EMBL" id="CAJOBQ010000508">
    <property type="protein sequence ID" value="CAF4370382.1"/>
    <property type="molecule type" value="Genomic_DNA"/>
</dbReference>
<proteinExistence type="predicted"/>
<evidence type="ECO:0000256" key="1">
    <source>
        <dbReference type="SAM" id="MobiDB-lite"/>
    </source>
</evidence>
<gene>
    <name evidence="3" type="ORF">FME351_LOCUS55</name>
    <name evidence="4" type="ORF">GRG538_LOCUS2341</name>
    <name evidence="6" type="ORF">QYT958_LOCUS17907</name>
    <name evidence="5" type="ORF">TSG867_LOCUS10845</name>
</gene>
<protein>
    <submittedName>
        <fullName evidence="3">Uncharacterized protein</fullName>
    </submittedName>
</protein>
<dbReference type="Proteomes" id="UP000663872">
    <property type="component" value="Unassembled WGS sequence"/>
</dbReference>
<comment type="caution">
    <text evidence="3">The sequence shown here is derived from an EMBL/GenBank/DDBJ whole genome shotgun (WGS) entry which is preliminary data.</text>
</comment>
<accession>A0A817SU30</accession>
<evidence type="ECO:0000313" key="7">
    <source>
        <dbReference type="Proteomes" id="UP000663869"/>
    </source>
</evidence>
<keyword evidence="2" id="KW-0472">Membrane</keyword>
<evidence type="ECO:0000313" key="3">
    <source>
        <dbReference type="EMBL" id="CAF3306898.1"/>
    </source>
</evidence>
<feature type="compositionally biased region" description="Polar residues" evidence="1">
    <location>
        <begin position="96"/>
        <end position="148"/>
    </location>
</feature>
<dbReference type="Proteomes" id="UP000663848">
    <property type="component" value="Unassembled WGS sequence"/>
</dbReference>
<name>A0A817SU30_9BILA</name>
<evidence type="ECO:0000313" key="4">
    <source>
        <dbReference type="EMBL" id="CAF3320068.1"/>
    </source>
</evidence>
<dbReference type="EMBL" id="CAJNYT010000055">
    <property type="protein sequence ID" value="CAF3320068.1"/>
    <property type="molecule type" value="Genomic_DNA"/>
</dbReference>
<dbReference type="AlphaFoldDB" id="A0A817SU30"/>
<sequence length="181" mass="19984">MIFISKHNNGHLNSSNKEACLSIIGLFLVIGSIGGLAGLIYGLVKDGSTATIAGAIVLAVSILFSIIFVFLIVFCLNDNNNDSSTNQHHQHRRKQNFQAKQENFSPKIKTISTTQTHEPNNASRAQMCSSPIPTQSPNKINHNFTKQAETPSSKSYTFTYLNESHLSIGSNSSRYNNYNRH</sequence>
<evidence type="ECO:0000313" key="5">
    <source>
        <dbReference type="EMBL" id="CAF4370382.1"/>
    </source>
</evidence>
<keyword evidence="2" id="KW-0812">Transmembrane</keyword>
<dbReference type="EMBL" id="CAJNYU010000001">
    <property type="protein sequence ID" value="CAF3306898.1"/>
    <property type="molecule type" value="Genomic_DNA"/>
</dbReference>
<keyword evidence="2" id="KW-1133">Transmembrane helix</keyword>
<feature type="transmembrane region" description="Helical" evidence="2">
    <location>
        <begin position="50"/>
        <end position="76"/>
    </location>
</feature>
<organism evidence="3 7">
    <name type="scientific">Rotaria socialis</name>
    <dbReference type="NCBI Taxonomy" id="392032"/>
    <lineage>
        <taxon>Eukaryota</taxon>
        <taxon>Metazoa</taxon>
        <taxon>Spiralia</taxon>
        <taxon>Gnathifera</taxon>
        <taxon>Rotifera</taxon>
        <taxon>Eurotatoria</taxon>
        <taxon>Bdelloidea</taxon>
        <taxon>Philodinida</taxon>
        <taxon>Philodinidae</taxon>
        <taxon>Rotaria</taxon>
    </lineage>
</organism>
<dbReference type="Proteomes" id="UP000663869">
    <property type="component" value="Unassembled WGS sequence"/>
</dbReference>
<feature type="transmembrane region" description="Helical" evidence="2">
    <location>
        <begin position="21"/>
        <end position="44"/>
    </location>
</feature>
<dbReference type="Proteomes" id="UP000663862">
    <property type="component" value="Unassembled WGS sequence"/>
</dbReference>